<feature type="non-terminal residue" evidence="2">
    <location>
        <position position="86"/>
    </location>
</feature>
<keyword evidence="1" id="KW-1133">Transmembrane helix</keyword>
<reference evidence="2" key="2">
    <citation type="submission" date="2023-05" db="EMBL/GenBank/DDBJ databases">
        <authorList>
            <consortium name="Lawrence Berkeley National Laboratory"/>
            <person name="Steindorff A."/>
            <person name="Hensen N."/>
            <person name="Bonometti L."/>
            <person name="Westerberg I."/>
            <person name="Brannstrom I.O."/>
            <person name="Guillou S."/>
            <person name="Cros-Aarteil S."/>
            <person name="Calhoun S."/>
            <person name="Haridas S."/>
            <person name="Kuo A."/>
            <person name="Mondo S."/>
            <person name="Pangilinan J."/>
            <person name="Riley R."/>
            <person name="Labutti K."/>
            <person name="Andreopoulos B."/>
            <person name="Lipzen A."/>
            <person name="Chen C."/>
            <person name="Yanf M."/>
            <person name="Daum C."/>
            <person name="Ng V."/>
            <person name="Clum A."/>
            <person name="Ohm R."/>
            <person name="Martin F."/>
            <person name="Silar P."/>
            <person name="Natvig D."/>
            <person name="Lalanne C."/>
            <person name="Gautier V."/>
            <person name="Ament-Velasquez S.L."/>
            <person name="Kruys A."/>
            <person name="Hutchinson M.I."/>
            <person name="Powell A.J."/>
            <person name="Barry K."/>
            <person name="Miller A.N."/>
            <person name="Grigoriev I.V."/>
            <person name="Debuchy R."/>
            <person name="Gladieux P."/>
            <person name="Thoren M.H."/>
            <person name="Johannesson H."/>
        </authorList>
    </citation>
    <scope>NUCLEOTIDE SEQUENCE</scope>
    <source>
        <strain evidence="2">PSN309</strain>
    </source>
</reference>
<dbReference type="AlphaFoldDB" id="A0AAN6X3S7"/>
<protein>
    <submittedName>
        <fullName evidence="2">Uncharacterized protein</fullName>
    </submittedName>
</protein>
<dbReference type="Proteomes" id="UP001302126">
    <property type="component" value="Unassembled WGS sequence"/>
</dbReference>
<organism evidence="2 3">
    <name type="scientific">Podospora australis</name>
    <dbReference type="NCBI Taxonomy" id="1536484"/>
    <lineage>
        <taxon>Eukaryota</taxon>
        <taxon>Fungi</taxon>
        <taxon>Dikarya</taxon>
        <taxon>Ascomycota</taxon>
        <taxon>Pezizomycotina</taxon>
        <taxon>Sordariomycetes</taxon>
        <taxon>Sordariomycetidae</taxon>
        <taxon>Sordariales</taxon>
        <taxon>Podosporaceae</taxon>
        <taxon>Podospora</taxon>
    </lineage>
</organism>
<comment type="caution">
    <text evidence="2">The sequence shown here is derived from an EMBL/GenBank/DDBJ whole genome shotgun (WGS) entry which is preliminary data.</text>
</comment>
<evidence type="ECO:0000313" key="2">
    <source>
        <dbReference type="EMBL" id="KAK4193106.1"/>
    </source>
</evidence>
<proteinExistence type="predicted"/>
<reference evidence="2" key="1">
    <citation type="journal article" date="2023" name="Mol. Phylogenet. Evol.">
        <title>Genome-scale phylogeny and comparative genomics of the fungal order Sordariales.</title>
        <authorList>
            <person name="Hensen N."/>
            <person name="Bonometti L."/>
            <person name="Westerberg I."/>
            <person name="Brannstrom I.O."/>
            <person name="Guillou S."/>
            <person name="Cros-Aarteil S."/>
            <person name="Calhoun S."/>
            <person name="Haridas S."/>
            <person name="Kuo A."/>
            <person name="Mondo S."/>
            <person name="Pangilinan J."/>
            <person name="Riley R."/>
            <person name="LaButti K."/>
            <person name="Andreopoulos B."/>
            <person name="Lipzen A."/>
            <person name="Chen C."/>
            <person name="Yan M."/>
            <person name="Daum C."/>
            <person name="Ng V."/>
            <person name="Clum A."/>
            <person name="Steindorff A."/>
            <person name="Ohm R.A."/>
            <person name="Martin F."/>
            <person name="Silar P."/>
            <person name="Natvig D.O."/>
            <person name="Lalanne C."/>
            <person name="Gautier V."/>
            <person name="Ament-Velasquez S.L."/>
            <person name="Kruys A."/>
            <person name="Hutchinson M.I."/>
            <person name="Powell A.J."/>
            <person name="Barry K."/>
            <person name="Miller A.N."/>
            <person name="Grigoriev I.V."/>
            <person name="Debuchy R."/>
            <person name="Gladieux P."/>
            <person name="Hiltunen Thoren M."/>
            <person name="Johannesson H."/>
        </authorList>
    </citation>
    <scope>NUCLEOTIDE SEQUENCE</scope>
    <source>
        <strain evidence="2">PSN309</strain>
    </source>
</reference>
<sequence>MKYCFYFHDWQTFYGREVSGVWYPVFAFILSLLFCLIFFLSLISQPHRTDIQDRQARRWILGRYLARQLSRQAGITAHGRRNKHIL</sequence>
<evidence type="ECO:0000313" key="3">
    <source>
        <dbReference type="Proteomes" id="UP001302126"/>
    </source>
</evidence>
<evidence type="ECO:0000256" key="1">
    <source>
        <dbReference type="SAM" id="Phobius"/>
    </source>
</evidence>
<gene>
    <name evidence="2" type="ORF">QBC35DRAFT_423317</name>
</gene>
<dbReference type="EMBL" id="MU864352">
    <property type="protein sequence ID" value="KAK4193106.1"/>
    <property type="molecule type" value="Genomic_DNA"/>
</dbReference>
<keyword evidence="1" id="KW-0812">Transmembrane</keyword>
<feature type="transmembrane region" description="Helical" evidence="1">
    <location>
        <begin position="20"/>
        <end position="43"/>
    </location>
</feature>
<keyword evidence="3" id="KW-1185">Reference proteome</keyword>
<accession>A0AAN6X3S7</accession>
<name>A0AAN6X3S7_9PEZI</name>
<keyword evidence="1" id="KW-0472">Membrane</keyword>